<proteinExistence type="inferred from homology"/>
<feature type="transmembrane region" description="Helical" evidence="10">
    <location>
        <begin position="209"/>
        <end position="230"/>
    </location>
</feature>
<sequence>MAEAFKSAALVLFTEKCFEEYFEDLNFFDPECFKSTLSRGLGIGIIAGSFLVKLPQIVKISNNKSGQGINIFSVLLDLFAITATVAYSFVNGFPFSSWGDGVSLGLQTAAIGALVMHYNGATQQAVAFVIGYLAIVYALTSGLTSVNILWSMQAVNVPILLTSKVIQAYTNYRNGNTGQLSAATSFMLFFGSLARIFTSVQETGDSILILTYVCSTAANALILSQVLYYWNAIIKPATKKSKKTK</sequence>
<dbReference type="AlphaFoldDB" id="A0A6J0CBD4"/>
<feature type="transmembrane region" description="Helical" evidence="10">
    <location>
        <begin position="125"/>
        <end position="142"/>
    </location>
</feature>
<evidence type="ECO:0000256" key="7">
    <source>
        <dbReference type="ARBA" id="ARBA00038475"/>
    </source>
</evidence>
<dbReference type="SMART" id="SM00679">
    <property type="entry name" value="CTNS"/>
    <property type="match status" value="2"/>
</dbReference>
<dbReference type="Pfam" id="PF04193">
    <property type="entry name" value="PQ-loop"/>
    <property type="match status" value="2"/>
</dbReference>
<keyword evidence="11" id="KW-1185">Reference proteome</keyword>
<dbReference type="KEGG" id="nlo:107227913"/>
<dbReference type="GeneID" id="107227913"/>
<dbReference type="FunFam" id="1.20.1280.290:FF:000031">
    <property type="entry name" value="Mannose-P-dolichol utilization defect 1"/>
    <property type="match status" value="1"/>
</dbReference>
<organism evidence="12">
    <name type="scientific">Neodiprion lecontei</name>
    <name type="common">Redheaded pine sawfly</name>
    <dbReference type="NCBI Taxonomy" id="441921"/>
    <lineage>
        <taxon>Eukaryota</taxon>
        <taxon>Metazoa</taxon>
        <taxon>Ecdysozoa</taxon>
        <taxon>Arthropoda</taxon>
        <taxon>Hexapoda</taxon>
        <taxon>Insecta</taxon>
        <taxon>Pterygota</taxon>
        <taxon>Neoptera</taxon>
        <taxon>Endopterygota</taxon>
        <taxon>Hymenoptera</taxon>
        <taxon>Tenthredinoidea</taxon>
        <taxon>Diprionidae</taxon>
        <taxon>Diprioninae</taxon>
        <taxon>Neodiprion</taxon>
    </lineage>
</organism>
<evidence type="ECO:0000256" key="4">
    <source>
        <dbReference type="ARBA" id="ARBA00022737"/>
    </source>
</evidence>
<reference evidence="12" key="1">
    <citation type="submission" date="2025-08" db="UniProtKB">
        <authorList>
            <consortium name="RefSeq"/>
        </authorList>
    </citation>
    <scope>IDENTIFICATION</scope>
    <source>
        <tissue evidence="12">Thorax and Abdomen</tissue>
    </source>
</reference>
<keyword evidence="2" id="KW-0813">Transport</keyword>
<keyword evidence="4" id="KW-0677">Repeat</keyword>
<evidence type="ECO:0000313" key="12">
    <source>
        <dbReference type="RefSeq" id="XP_015524681.1"/>
    </source>
</evidence>
<evidence type="ECO:0000256" key="2">
    <source>
        <dbReference type="ARBA" id="ARBA00022448"/>
    </source>
</evidence>
<dbReference type="InterPro" id="IPR006603">
    <property type="entry name" value="PQ-loop_rpt"/>
</dbReference>
<dbReference type="InParanoid" id="A0A6J0CBD4"/>
<evidence type="ECO:0000256" key="6">
    <source>
        <dbReference type="ARBA" id="ARBA00023136"/>
    </source>
</evidence>
<dbReference type="FunCoup" id="A0A6J0CBD4">
    <property type="interactions" value="734"/>
</dbReference>
<dbReference type="OrthoDB" id="271506at2759"/>
<dbReference type="PIRSF" id="PIRSF023381">
    <property type="entry name" value="MannP-dilichol_defect-1p"/>
    <property type="match status" value="1"/>
</dbReference>
<dbReference type="PANTHER" id="PTHR12226">
    <property type="entry name" value="MANNOSE-P-DOLICHOL UTILIZATION DEFECT 1 LEC35 -RELATED"/>
    <property type="match status" value="1"/>
</dbReference>
<dbReference type="GO" id="GO:0009312">
    <property type="term" value="P:oligosaccharide biosynthetic process"/>
    <property type="evidence" value="ECO:0007669"/>
    <property type="project" value="TreeGrafter"/>
</dbReference>
<feature type="transmembrane region" description="Helical" evidence="10">
    <location>
        <begin position="69"/>
        <end position="89"/>
    </location>
</feature>
<evidence type="ECO:0000256" key="5">
    <source>
        <dbReference type="ARBA" id="ARBA00022989"/>
    </source>
</evidence>
<dbReference type="GO" id="GO:0016020">
    <property type="term" value="C:membrane"/>
    <property type="evidence" value="ECO:0007669"/>
    <property type="project" value="UniProtKB-SubCell"/>
</dbReference>
<comment type="similarity">
    <text evidence="7 9">Belongs to the MPDU1 (TC 2.A.43.3) family.</text>
</comment>
<dbReference type="FunFam" id="1.20.1280.290:FF:000006">
    <property type="entry name" value="mannose-P-dolichol utilization defect 1 protein"/>
    <property type="match status" value="1"/>
</dbReference>
<evidence type="ECO:0000313" key="11">
    <source>
        <dbReference type="Proteomes" id="UP000829291"/>
    </source>
</evidence>
<feature type="transmembrane region" description="Helical" evidence="10">
    <location>
        <begin position="178"/>
        <end position="197"/>
    </location>
</feature>
<evidence type="ECO:0000256" key="1">
    <source>
        <dbReference type="ARBA" id="ARBA00004141"/>
    </source>
</evidence>
<evidence type="ECO:0000256" key="8">
    <source>
        <dbReference type="ARBA" id="ARBA00067517"/>
    </source>
</evidence>
<protein>
    <recommendedName>
        <fullName evidence="8 9">Mannose-P-dolichol utilization defect 1 protein homolog</fullName>
    </recommendedName>
</protein>
<dbReference type="PANTHER" id="PTHR12226:SF2">
    <property type="entry name" value="MANNOSE-P-DOLICHOL UTILIZATION DEFECT 1 PROTEIN"/>
    <property type="match status" value="1"/>
</dbReference>
<accession>A0A6J0CBD4</accession>
<dbReference type="RefSeq" id="XP_015524681.1">
    <property type="nucleotide sequence ID" value="XM_015669195.2"/>
</dbReference>
<comment type="subcellular location">
    <subcellularLocation>
        <location evidence="1 9">Membrane</location>
        <topology evidence="1 9">Multi-pass membrane protein</topology>
    </subcellularLocation>
</comment>
<keyword evidence="5 9" id="KW-1133">Transmembrane helix</keyword>
<evidence type="ECO:0000256" key="3">
    <source>
        <dbReference type="ARBA" id="ARBA00022692"/>
    </source>
</evidence>
<name>A0A6J0CBD4_NEOLC</name>
<dbReference type="Proteomes" id="UP000829291">
    <property type="component" value="Chromosome 2"/>
</dbReference>
<dbReference type="InterPro" id="IPR016817">
    <property type="entry name" value="MannP-dilichol_defect-1"/>
</dbReference>
<dbReference type="Gene3D" id="1.20.1280.290">
    <property type="match status" value="2"/>
</dbReference>
<gene>
    <name evidence="12" type="primary">LOC107227913</name>
</gene>
<evidence type="ECO:0000256" key="10">
    <source>
        <dbReference type="SAM" id="Phobius"/>
    </source>
</evidence>
<evidence type="ECO:0000256" key="9">
    <source>
        <dbReference type="PIRNR" id="PIRNR023381"/>
    </source>
</evidence>
<keyword evidence="3 9" id="KW-0812">Transmembrane</keyword>
<keyword evidence="6 9" id="KW-0472">Membrane</keyword>